<proteinExistence type="predicted"/>
<dbReference type="Proteomes" id="UP000825100">
    <property type="component" value="Plasmid WDN19_con2"/>
</dbReference>
<accession>A0ABN6GRY8</accession>
<sequence length="355" mass="40387">MDAIQKIMLNSIQNVLDSSTTASDLSKYCHVATSTISTIRTGKRPLDSMGLSLANSLYQFSIENGLNVTDVYQGYVQEISINLPISKLVVAKNPLDLFMSGYLENINTFPSSDLKKLKLHNSLFIDQQKQTYSTAVFNQPFTCGYSGSGPRALIEFVNRYSKASESELADYIFNSDFIEYDFPTNSIIVKNSIAEPEMMTLYSQHNQLIIALRDHLSTPGIPLGGLSQQPNFSEDAILNRIKTNLAVMRNLYHKDTEIQAVYYVPVFNTPETKRYDLTRASSHQEPEQYNTILKFKDFEIWTNLKYNQNRGDIFKNDLFTRVFGSLSLEYSDKRPFFKSIDAIQIAEKDSLNKIL</sequence>
<gene>
    <name evidence="1" type="ORF">LTWDN19_20970</name>
</gene>
<dbReference type="RefSeq" id="WP_035147612.1">
    <property type="nucleotide sequence ID" value="NZ_AP024686.1"/>
</dbReference>
<dbReference type="EMBL" id="AP024686">
    <property type="protein sequence ID" value="BCX31530.1"/>
    <property type="molecule type" value="Genomic_DNA"/>
</dbReference>
<evidence type="ECO:0000313" key="2">
    <source>
        <dbReference type="Proteomes" id="UP000825100"/>
    </source>
</evidence>
<evidence type="ECO:0000313" key="1">
    <source>
        <dbReference type="EMBL" id="BCX31530.1"/>
    </source>
</evidence>
<reference evidence="1 2" key="1">
    <citation type="submission" date="2021-05" db="EMBL/GenBank/DDBJ databases">
        <title>Complete Genome Sequence of Latilactobacillus sp. Strain WDN19, a High D-Aspartate-producing Lactic Acid Bacterium Isolated from a Japanese Pickle.</title>
        <authorList>
            <person name="Kajitani K."/>
            <person name="Takahashi S."/>
        </authorList>
    </citation>
    <scope>NUCLEOTIDE SEQUENCE [LARGE SCALE GENOMIC DNA]</scope>
    <source>
        <strain evidence="1 2">WDN19</strain>
        <plasmid evidence="1 2">WDN19_con2</plasmid>
    </source>
</reference>
<protein>
    <recommendedName>
        <fullName evidence="3">HTH cro/C1-type domain-containing protein</fullName>
    </recommendedName>
</protein>
<geneLocation type="plasmid" evidence="1 2">
    <name>WDN19_con2</name>
</geneLocation>
<keyword evidence="1" id="KW-0614">Plasmid</keyword>
<organism evidence="1 2">
    <name type="scientific">Latilactobacillus curvatus</name>
    <name type="common">Lactobacillus curvatus</name>
    <dbReference type="NCBI Taxonomy" id="28038"/>
    <lineage>
        <taxon>Bacteria</taxon>
        <taxon>Bacillati</taxon>
        <taxon>Bacillota</taxon>
        <taxon>Bacilli</taxon>
        <taxon>Lactobacillales</taxon>
        <taxon>Lactobacillaceae</taxon>
        <taxon>Latilactobacillus</taxon>
    </lineage>
</organism>
<evidence type="ECO:0008006" key="3">
    <source>
        <dbReference type="Google" id="ProtNLM"/>
    </source>
</evidence>
<name>A0ABN6GRY8_LATCU</name>
<keyword evidence="2" id="KW-1185">Reference proteome</keyword>